<name>A0A7K2IMU8_9ACTN</name>
<evidence type="ECO:0000259" key="5">
    <source>
        <dbReference type="PROSITE" id="PS50977"/>
    </source>
</evidence>
<accession>A0A7K2IMU8</accession>
<dbReference type="Gene3D" id="1.10.357.10">
    <property type="entry name" value="Tetracycline Repressor, domain 2"/>
    <property type="match status" value="1"/>
</dbReference>
<keyword evidence="9" id="KW-1185">Reference proteome</keyword>
<dbReference type="EMBL" id="JAYMRS010000013">
    <property type="protein sequence ID" value="MFB8770735.1"/>
    <property type="molecule type" value="Genomic_DNA"/>
</dbReference>
<dbReference type="Gene3D" id="1.10.10.60">
    <property type="entry name" value="Homeodomain-like"/>
    <property type="match status" value="1"/>
</dbReference>
<reference evidence="7 8" key="1">
    <citation type="journal article" date="2019" name="Nat. Commun.">
        <title>The antimicrobial potential of Streptomyces from insect microbiomes.</title>
        <authorList>
            <person name="Chevrette M.G."/>
            <person name="Carlson C.M."/>
            <person name="Ortega H.E."/>
            <person name="Thomas C."/>
            <person name="Ananiev G.E."/>
            <person name="Barns K.J."/>
            <person name="Book A.J."/>
            <person name="Cagnazzo J."/>
            <person name="Carlos C."/>
            <person name="Flanigan W."/>
            <person name="Grubbs K.J."/>
            <person name="Horn H.A."/>
            <person name="Hoffmann F.M."/>
            <person name="Klassen J.L."/>
            <person name="Knack J.J."/>
            <person name="Lewin G.R."/>
            <person name="McDonald B.R."/>
            <person name="Muller L."/>
            <person name="Melo W.G.P."/>
            <person name="Pinto-Tomas A.A."/>
            <person name="Schmitz A."/>
            <person name="Wendt-Pienkowski E."/>
            <person name="Wildman S."/>
            <person name="Zhao M."/>
            <person name="Zhang F."/>
            <person name="Bugni T.S."/>
            <person name="Andes D.R."/>
            <person name="Pupo M.T."/>
            <person name="Currie C.R."/>
        </authorList>
    </citation>
    <scope>NUCLEOTIDE SEQUENCE [LARGE SCALE GENOMIC DNA]</scope>
    <source>
        <strain evidence="7 8">SID5840</strain>
    </source>
</reference>
<dbReference type="InterPro" id="IPR025996">
    <property type="entry name" value="MT1864/Rv1816-like_C"/>
</dbReference>
<proteinExistence type="predicted"/>
<keyword evidence="1" id="KW-0805">Transcription regulation</keyword>
<sequence length="187" mass="20252">MPRAGLTPESVVAEAARLCDESGFDSLSPAALARRLGVATPSLYKHVAGLDELRRGVALASVTELADRLRSAVTGRSGAEAVHALSLAYRRYAHERPGCYTSLQRVPRPEDAEAHALFARPVEVIASVLRGFAIPEERMVHTIRTLRSSLHGFVDLEINGGFGLPEDVDESFALLVDGIVLLLERRT</sequence>
<evidence type="ECO:0000256" key="3">
    <source>
        <dbReference type="ARBA" id="ARBA00023163"/>
    </source>
</evidence>
<dbReference type="RefSeq" id="WP_017535161.1">
    <property type="nucleotide sequence ID" value="NZ_BAZE01000007.1"/>
</dbReference>
<dbReference type="SUPFAM" id="SSF48498">
    <property type="entry name" value="Tetracyclin repressor-like, C-terminal domain"/>
    <property type="match status" value="1"/>
</dbReference>
<feature type="DNA-binding region" description="H-T-H motif" evidence="4">
    <location>
        <begin position="28"/>
        <end position="47"/>
    </location>
</feature>
<keyword evidence="3" id="KW-0804">Transcription</keyword>
<dbReference type="GeneID" id="91392449"/>
<evidence type="ECO:0000313" key="7">
    <source>
        <dbReference type="EMBL" id="MYR31157.1"/>
    </source>
</evidence>
<evidence type="ECO:0000256" key="2">
    <source>
        <dbReference type="ARBA" id="ARBA00023125"/>
    </source>
</evidence>
<evidence type="ECO:0000256" key="1">
    <source>
        <dbReference type="ARBA" id="ARBA00023015"/>
    </source>
</evidence>
<evidence type="ECO:0000313" key="9">
    <source>
        <dbReference type="Proteomes" id="UP001585053"/>
    </source>
</evidence>
<dbReference type="EMBL" id="WWHY01000001">
    <property type="protein sequence ID" value="MYR31157.1"/>
    <property type="molecule type" value="Genomic_DNA"/>
</dbReference>
<dbReference type="Proteomes" id="UP001585053">
    <property type="component" value="Unassembled WGS sequence"/>
</dbReference>
<dbReference type="GO" id="GO:0000976">
    <property type="term" value="F:transcription cis-regulatory region binding"/>
    <property type="evidence" value="ECO:0007669"/>
    <property type="project" value="TreeGrafter"/>
</dbReference>
<dbReference type="InterPro" id="IPR050109">
    <property type="entry name" value="HTH-type_TetR-like_transc_reg"/>
</dbReference>
<dbReference type="PROSITE" id="PS50977">
    <property type="entry name" value="HTH_TETR_2"/>
    <property type="match status" value="1"/>
</dbReference>
<evidence type="ECO:0000256" key="4">
    <source>
        <dbReference type="PROSITE-ProRule" id="PRU00335"/>
    </source>
</evidence>
<protein>
    <submittedName>
        <fullName evidence="7">TetR family transcriptional regulator</fullName>
    </submittedName>
    <submittedName>
        <fullName evidence="6">WHG domain-containing protein</fullName>
    </submittedName>
</protein>
<gene>
    <name evidence="7" type="ORF">GTW20_02435</name>
    <name evidence="6" type="ORF">VSQ78_23785</name>
</gene>
<dbReference type="InterPro" id="IPR036271">
    <property type="entry name" value="Tet_transcr_reg_TetR-rel_C_sf"/>
</dbReference>
<dbReference type="SUPFAM" id="SSF46689">
    <property type="entry name" value="Homeodomain-like"/>
    <property type="match status" value="1"/>
</dbReference>
<dbReference type="GO" id="GO:0003700">
    <property type="term" value="F:DNA-binding transcription factor activity"/>
    <property type="evidence" value="ECO:0007669"/>
    <property type="project" value="TreeGrafter"/>
</dbReference>
<dbReference type="Pfam" id="PF13305">
    <property type="entry name" value="TetR_C_33"/>
    <property type="match status" value="1"/>
</dbReference>
<feature type="domain" description="HTH tetR-type" evidence="5">
    <location>
        <begin position="5"/>
        <end position="65"/>
    </location>
</feature>
<dbReference type="InterPro" id="IPR001647">
    <property type="entry name" value="HTH_TetR"/>
</dbReference>
<dbReference type="Pfam" id="PF00440">
    <property type="entry name" value="TetR_N"/>
    <property type="match status" value="1"/>
</dbReference>
<evidence type="ECO:0000313" key="8">
    <source>
        <dbReference type="Proteomes" id="UP000467124"/>
    </source>
</evidence>
<reference evidence="6 9" key="2">
    <citation type="submission" date="2024-01" db="EMBL/GenBank/DDBJ databases">
        <title>Genome mining of biosynthetic gene clusters to explore secondary metabolites of Streptomyces sp.</title>
        <authorList>
            <person name="Baig A."/>
            <person name="Ajitkumar Shintre N."/>
            <person name="Kumar H."/>
            <person name="Anbarasu A."/>
            <person name="Ramaiah S."/>
        </authorList>
    </citation>
    <scope>NUCLEOTIDE SEQUENCE [LARGE SCALE GENOMIC DNA]</scope>
    <source>
        <strain evidence="6 9">A01</strain>
    </source>
</reference>
<dbReference type="PANTHER" id="PTHR30055:SF151">
    <property type="entry name" value="TRANSCRIPTIONAL REGULATORY PROTEIN"/>
    <property type="match status" value="1"/>
</dbReference>
<dbReference type="AlphaFoldDB" id="A0A7K2IMU8"/>
<dbReference type="Proteomes" id="UP000467124">
    <property type="component" value="Unassembled WGS sequence"/>
</dbReference>
<keyword evidence="2 4" id="KW-0238">DNA-binding</keyword>
<evidence type="ECO:0000313" key="6">
    <source>
        <dbReference type="EMBL" id="MFB8770735.1"/>
    </source>
</evidence>
<comment type="caution">
    <text evidence="7">The sequence shown here is derived from an EMBL/GenBank/DDBJ whole genome shotgun (WGS) entry which is preliminary data.</text>
</comment>
<dbReference type="InterPro" id="IPR009057">
    <property type="entry name" value="Homeodomain-like_sf"/>
</dbReference>
<organism evidence="7 8">
    <name type="scientific">Nocardiopsis alba</name>
    <dbReference type="NCBI Taxonomy" id="53437"/>
    <lineage>
        <taxon>Bacteria</taxon>
        <taxon>Bacillati</taxon>
        <taxon>Actinomycetota</taxon>
        <taxon>Actinomycetes</taxon>
        <taxon>Streptosporangiales</taxon>
        <taxon>Nocardiopsidaceae</taxon>
        <taxon>Nocardiopsis</taxon>
    </lineage>
</organism>
<dbReference type="PANTHER" id="PTHR30055">
    <property type="entry name" value="HTH-TYPE TRANSCRIPTIONAL REGULATOR RUTR"/>
    <property type="match status" value="1"/>
</dbReference>